<protein>
    <recommendedName>
        <fullName evidence="3">BNR repeat-containing family member</fullName>
    </recommendedName>
</protein>
<dbReference type="Pfam" id="PF15892">
    <property type="entry name" value="BNR_4"/>
    <property type="match status" value="1"/>
</dbReference>
<dbReference type="STRING" id="1176587.A8C56_05750"/>
<dbReference type="SUPFAM" id="SSF50939">
    <property type="entry name" value="Sialidases"/>
    <property type="match status" value="1"/>
</dbReference>
<dbReference type="InterPro" id="IPR036278">
    <property type="entry name" value="Sialidase_sf"/>
</dbReference>
<evidence type="ECO:0008006" key="3">
    <source>
        <dbReference type="Google" id="ProtNLM"/>
    </source>
</evidence>
<dbReference type="Proteomes" id="UP000077667">
    <property type="component" value="Chromosome"/>
</dbReference>
<reference evidence="1 2" key="1">
    <citation type="submission" date="2016-05" db="EMBL/GenBank/DDBJ databases">
        <title>Niabella ginsenosidivorans BS26 whole genome sequencing.</title>
        <authorList>
            <person name="Im W.T."/>
            <person name="Siddiqi M.Z."/>
        </authorList>
    </citation>
    <scope>NUCLEOTIDE SEQUENCE [LARGE SCALE GENOMIC DNA]</scope>
    <source>
        <strain evidence="1 2">BS26</strain>
    </source>
</reference>
<dbReference type="EMBL" id="CP015772">
    <property type="protein sequence ID" value="ANH83726.1"/>
    <property type="molecule type" value="Genomic_DNA"/>
</dbReference>
<accession>A0A1A9I7X9</accession>
<sequence length="445" mass="50777">MLYNTAAAQNLRADGYKGIWFTLGQFTAYGDKYSGGLGTYTSSHVPVAIYSKQVHKTFFVYGGTTAQHERHLLIMISYFDHKTKTVPRPVIVYDKKGVDDPHDNASLSIDGKGYLWVFVSGRNTSRPGILFKSRAPYSIDRFDEILQGEMTYPQPWWVEGKGFLYLFTKYTKGRELYWKTSTDGINWTKDQKLAGMGGHYQVSNLHNGKLYSVFNYHPGGNVDKRTNVYLVQTKDMGKNWTTVDGKTIQTPLSYPQNDALIKDYEAEGKLVYLNDLNFDKKGNPVILAVISKGYQAGPSGDPRVWTVIHRTGKSWSFDPVCTSTHNYDMGSLYIEKDKWRIIGPTETGPQQYGTGGEMALWESVDEGKTWIKKRDLTLHSTRNHSYARRPLNAHSDFYAFWADGNPDSLSVSYLYFCNKKGDKIWRLPYTMQHAQETPELLLKQK</sequence>
<evidence type="ECO:0000313" key="1">
    <source>
        <dbReference type="EMBL" id="ANH83726.1"/>
    </source>
</evidence>
<dbReference type="AlphaFoldDB" id="A0A1A9I7X9"/>
<name>A0A1A9I7X9_9BACT</name>
<keyword evidence="2" id="KW-1185">Reference proteome</keyword>
<proteinExistence type="predicted"/>
<dbReference type="KEGG" id="nia:A8C56_05750"/>
<gene>
    <name evidence="1" type="ORF">A8C56_05750</name>
</gene>
<organism evidence="1 2">
    <name type="scientific">Niabella ginsenosidivorans</name>
    <dbReference type="NCBI Taxonomy" id="1176587"/>
    <lineage>
        <taxon>Bacteria</taxon>
        <taxon>Pseudomonadati</taxon>
        <taxon>Bacteroidota</taxon>
        <taxon>Chitinophagia</taxon>
        <taxon>Chitinophagales</taxon>
        <taxon>Chitinophagaceae</taxon>
        <taxon>Niabella</taxon>
    </lineage>
</organism>
<evidence type="ECO:0000313" key="2">
    <source>
        <dbReference type="Proteomes" id="UP000077667"/>
    </source>
</evidence>